<evidence type="ECO:0000313" key="2">
    <source>
        <dbReference type="EnsemblProtists" id="EOD16485"/>
    </source>
</evidence>
<dbReference type="HOGENOM" id="CLU_448672_0_0_1"/>
<feature type="compositionally biased region" description="Gly residues" evidence="1">
    <location>
        <begin position="165"/>
        <end position="206"/>
    </location>
</feature>
<dbReference type="PaxDb" id="2903-EOD16485"/>
<reference evidence="2" key="2">
    <citation type="submission" date="2024-10" db="UniProtKB">
        <authorList>
            <consortium name="EnsemblProtists"/>
        </authorList>
    </citation>
    <scope>IDENTIFICATION</scope>
</reference>
<evidence type="ECO:0000313" key="3">
    <source>
        <dbReference type="Proteomes" id="UP000013827"/>
    </source>
</evidence>
<feature type="compositionally biased region" description="Basic and acidic residues" evidence="1">
    <location>
        <begin position="152"/>
        <end position="164"/>
    </location>
</feature>
<evidence type="ECO:0000256" key="1">
    <source>
        <dbReference type="SAM" id="MobiDB-lite"/>
    </source>
</evidence>
<feature type="compositionally biased region" description="Acidic residues" evidence="1">
    <location>
        <begin position="207"/>
        <end position="225"/>
    </location>
</feature>
<name>A0A0D3IZ00_EMIH1</name>
<feature type="region of interest" description="Disordered" evidence="1">
    <location>
        <begin position="146"/>
        <end position="306"/>
    </location>
</feature>
<dbReference type="KEGG" id="ehx:EMIHUDRAFT_119021"/>
<proteinExistence type="predicted"/>
<feature type="region of interest" description="Disordered" evidence="1">
    <location>
        <begin position="443"/>
        <end position="509"/>
    </location>
</feature>
<dbReference type="EnsemblProtists" id="EOD16485">
    <property type="protein sequence ID" value="EOD16485"/>
    <property type="gene ID" value="EMIHUDRAFT_119021"/>
</dbReference>
<sequence>MAWVDNGLSDPLEVHGVIGAIATGGIKSGAEVGECGDTVSGVIVVERGFDPRRDCLKEEAVKTHILFCPFGKSSPRCVDGDGVCSVAVLVVVGLWYGRRGSVVGEEVVGVGCLPRDKGVECHKPRNERASLAIKAGDRVLAGGIVTSGGDGVLKHTDGEERGKAEGGGGDGEVEGGGGDGEVEGGGGGGDVEGGGGDGEVEGGGGDGEVEGGGDGEVEGGGDGEVEGGGGDGDVEGGGDGEVEGGGGDGEVEGGGDGEVEGGGGDGDVEGGGDGEMEGGGDGEVEGGGNGEVEGGGGDGAARREARVAAEPLATEAEGMQLHLSSSSATGYKGVVSCSHGRFRAQRTVGRSNVILGVFGTAVEAALAYARSVGEYDSPAVVAEAEGMRLHLSDRSATGYQGVHMDKGRFRAQRTVNGANHVLGQTFDTAVEAAVAYARAFGPPARAGVAPPARPPDGGRAEVPSEATRVAAAKGARPRVHGAGAARQEEAAQQQQPGRQRPGAAAKAAGRAVAVRGGVVKGAPSRKKRLARRVGQWRSGAAVEYAVVAPQPPPPLQPPPQRPGGVDPCVLYKVGLEGVQGLTDAVFAMGRMIREAGKDPVTAQAVRQWS</sequence>
<reference evidence="3" key="1">
    <citation type="journal article" date="2013" name="Nature">
        <title>Pan genome of the phytoplankton Emiliania underpins its global distribution.</title>
        <authorList>
            <person name="Read B.A."/>
            <person name="Kegel J."/>
            <person name="Klute M.J."/>
            <person name="Kuo A."/>
            <person name="Lefebvre S.C."/>
            <person name="Maumus F."/>
            <person name="Mayer C."/>
            <person name="Miller J."/>
            <person name="Monier A."/>
            <person name="Salamov A."/>
            <person name="Young J."/>
            <person name="Aguilar M."/>
            <person name="Claverie J.M."/>
            <person name="Frickenhaus S."/>
            <person name="Gonzalez K."/>
            <person name="Herman E.K."/>
            <person name="Lin Y.C."/>
            <person name="Napier J."/>
            <person name="Ogata H."/>
            <person name="Sarno A.F."/>
            <person name="Shmutz J."/>
            <person name="Schroeder D."/>
            <person name="de Vargas C."/>
            <person name="Verret F."/>
            <person name="von Dassow P."/>
            <person name="Valentin K."/>
            <person name="Van de Peer Y."/>
            <person name="Wheeler G."/>
            <person name="Dacks J.B."/>
            <person name="Delwiche C.F."/>
            <person name="Dyhrman S.T."/>
            <person name="Glockner G."/>
            <person name="John U."/>
            <person name="Richards T."/>
            <person name="Worden A.Z."/>
            <person name="Zhang X."/>
            <person name="Grigoriev I.V."/>
            <person name="Allen A.E."/>
            <person name="Bidle K."/>
            <person name="Borodovsky M."/>
            <person name="Bowler C."/>
            <person name="Brownlee C."/>
            <person name="Cock J.M."/>
            <person name="Elias M."/>
            <person name="Gladyshev V.N."/>
            <person name="Groth M."/>
            <person name="Guda C."/>
            <person name="Hadaegh A."/>
            <person name="Iglesias-Rodriguez M.D."/>
            <person name="Jenkins J."/>
            <person name="Jones B.M."/>
            <person name="Lawson T."/>
            <person name="Leese F."/>
            <person name="Lindquist E."/>
            <person name="Lobanov A."/>
            <person name="Lomsadze A."/>
            <person name="Malik S.B."/>
            <person name="Marsh M.E."/>
            <person name="Mackinder L."/>
            <person name="Mock T."/>
            <person name="Mueller-Roeber B."/>
            <person name="Pagarete A."/>
            <person name="Parker M."/>
            <person name="Probert I."/>
            <person name="Quesneville H."/>
            <person name="Raines C."/>
            <person name="Rensing S.A."/>
            <person name="Riano-Pachon D.M."/>
            <person name="Richier S."/>
            <person name="Rokitta S."/>
            <person name="Shiraiwa Y."/>
            <person name="Soanes D.M."/>
            <person name="van der Giezen M."/>
            <person name="Wahlund T.M."/>
            <person name="Williams B."/>
            <person name="Wilson W."/>
            <person name="Wolfe G."/>
            <person name="Wurch L.L."/>
        </authorList>
    </citation>
    <scope>NUCLEOTIDE SEQUENCE</scope>
</reference>
<evidence type="ECO:0008006" key="4">
    <source>
        <dbReference type="Google" id="ProtNLM"/>
    </source>
</evidence>
<accession>A0A0D3IZ00</accession>
<dbReference type="GO" id="GO:0003677">
    <property type="term" value="F:DNA binding"/>
    <property type="evidence" value="ECO:0007669"/>
    <property type="project" value="InterPro"/>
</dbReference>
<organism evidence="2 3">
    <name type="scientific">Emiliania huxleyi (strain CCMP1516)</name>
    <dbReference type="NCBI Taxonomy" id="280463"/>
    <lineage>
        <taxon>Eukaryota</taxon>
        <taxon>Haptista</taxon>
        <taxon>Haptophyta</taxon>
        <taxon>Prymnesiophyceae</taxon>
        <taxon>Isochrysidales</taxon>
        <taxon>Noelaerhabdaceae</taxon>
        <taxon>Emiliania</taxon>
    </lineage>
</organism>
<protein>
    <recommendedName>
        <fullName evidence="4">AP2/ERF domain-containing protein</fullName>
    </recommendedName>
</protein>
<keyword evidence="3" id="KW-1185">Reference proteome</keyword>
<dbReference type="GeneID" id="17262633"/>
<dbReference type="SUPFAM" id="SSF54171">
    <property type="entry name" value="DNA-binding domain"/>
    <property type="match status" value="1"/>
</dbReference>
<feature type="compositionally biased region" description="Acidic residues" evidence="1">
    <location>
        <begin position="249"/>
        <end position="259"/>
    </location>
</feature>
<feature type="compositionally biased region" description="Acidic residues" evidence="1">
    <location>
        <begin position="266"/>
        <end position="284"/>
    </location>
</feature>
<dbReference type="AlphaFoldDB" id="A0A0D3IZ00"/>
<dbReference type="Gene3D" id="3.30.730.10">
    <property type="entry name" value="AP2/ERF domain"/>
    <property type="match status" value="1"/>
</dbReference>
<dbReference type="GO" id="GO:0003700">
    <property type="term" value="F:DNA-binding transcription factor activity"/>
    <property type="evidence" value="ECO:0007669"/>
    <property type="project" value="InterPro"/>
</dbReference>
<dbReference type="InterPro" id="IPR016177">
    <property type="entry name" value="DNA-bd_dom_sf"/>
</dbReference>
<dbReference type="Proteomes" id="UP000013827">
    <property type="component" value="Unassembled WGS sequence"/>
</dbReference>
<dbReference type="InterPro" id="IPR036955">
    <property type="entry name" value="AP2/ERF_dom_sf"/>
</dbReference>
<feature type="compositionally biased region" description="Gly residues" evidence="1">
    <location>
        <begin position="285"/>
        <end position="299"/>
    </location>
</feature>
<feature type="compositionally biased region" description="Low complexity" evidence="1">
    <location>
        <begin position="481"/>
        <end position="509"/>
    </location>
</feature>
<feature type="compositionally biased region" description="Acidic residues" evidence="1">
    <location>
        <begin position="232"/>
        <end position="242"/>
    </location>
</feature>
<dbReference type="RefSeq" id="XP_005768914.1">
    <property type="nucleotide sequence ID" value="XM_005768857.1"/>
</dbReference>